<keyword evidence="14" id="KW-0472">Membrane</keyword>
<dbReference type="PANTHER" id="PTHR10344">
    <property type="entry name" value="THYMIDYLATE KINASE"/>
    <property type="match status" value="1"/>
</dbReference>
<evidence type="ECO:0000256" key="9">
    <source>
        <dbReference type="ARBA" id="ARBA00022777"/>
    </source>
</evidence>
<keyword evidence="10 12" id="KW-0067">ATP-binding</keyword>
<feature type="transmembrane region" description="Helical" evidence="14">
    <location>
        <begin position="447"/>
        <end position="465"/>
    </location>
</feature>
<evidence type="ECO:0000259" key="15">
    <source>
        <dbReference type="Pfam" id="PF02223"/>
    </source>
</evidence>
<feature type="compositionally biased region" description="Basic and acidic residues" evidence="13">
    <location>
        <begin position="274"/>
        <end position="284"/>
    </location>
</feature>
<proteinExistence type="inferred from homology"/>
<keyword evidence="14" id="KW-1133">Transmembrane helix</keyword>
<feature type="transmembrane region" description="Helical" evidence="14">
    <location>
        <begin position="415"/>
        <end position="435"/>
    </location>
</feature>
<evidence type="ECO:0000256" key="2">
    <source>
        <dbReference type="ARBA" id="ARBA00012980"/>
    </source>
</evidence>
<keyword evidence="6 12" id="KW-0808">Transferase</keyword>
<protein>
    <recommendedName>
        <fullName evidence="3 12">Thymidylate kinase</fullName>
        <ecNumber evidence="2 12">2.7.4.9</ecNumber>
    </recommendedName>
    <alternativeName>
        <fullName evidence="12">dTMP kinase</fullName>
    </alternativeName>
</protein>
<sequence>MITPFRRLWVSLSLSSLGDWLGLLALMSLAAILTRDSGSFAQYAAVSGAAVLKLAPPILFSPFAGLLVDRVDRRLTMVAGDALRALLYISVPLVGRIDWLLVAAFLTAIATLFWSPAKDAIVPDLVPQAKLRQVDRIGLVTGYGAAPVAAAVFALLASVSALLAGLFPPLDTPAADLALYANGVAFLAAAAVDWGLPGPKPGVAGQPAGSGGPLPTGGTEPPTTPQAPTTPPTADLPAPGDDEKTEQIAPLGSSDDERTEQINHLGAGEETTEEIPHLDAGEETTERVAHLGAGEETTERIPTSEAPPQAEGADRGQRKQEASAPRTPPSHGPPSSVSGQPGQPPRQGAASARTAVAPGRVPENMLRTFWDGVRFAGITPLVRGLLLGMLGAFATSVVVIGVGRVFVDRLGGGNAGFGVLFAAVSAGMALGVFVGPRVLRSFSRRRLFGLSVAVSGAALLLTGLIPNMVLAAVLTSIAGVGVGIAWIIGMGLLAQEIEGELRERTLAFLHTAARVLLLVALTVAPLVAGLIGDHRLDVRDLGYDVLGTGVVLVLAGLTALLLAVLSYRQVDEGSEVPLLTELIAVLRGVPVGPEKEDETLPGTFIVLEGGEGAGKSTQAGQLAVWLRDEGFEVVTTREPGSTKLGMRLRALLLDKEQTGMSPRAEALLYAADRADHVAQVILPALRRGAIVISDRYMDSTLAYQGAGRELSVEEIRRINEWATDALVPDLTVLLDVPPAAGLARLGGATDRIESESEEFHDRVRAGFRQLAEGEPERYLVVDARGAQEEITREIQRRVRPILPDPVPQDAEAITGMMPIIKE</sequence>
<comment type="function">
    <text evidence="12">Phosphorylation of dTMP to form dTDP in both de novo and salvage pathways of dTTP synthesis.</text>
</comment>
<comment type="catalytic activity">
    <reaction evidence="11 12">
        <text>dTMP + ATP = dTDP + ADP</text>
        <dbReference type="Rhea" id="RHEA:13517"/>
        <dbReference type="ChEBI" id="CHEBI:30616"/>
        <dbReference type="ChEBI" id="CHEBI:58369"/>
        <dbReference type="ChEBI" id="CHEBI:63528"/>
        <dbReference type="ChEBI" id="CHEBI:456216"/>
        <dbReference type="EC" id="2.7.4.9"/>
    </reaction>
</comment>
<keyword evidence="8 12" id="KW-0547">Nucleotide-binding</keyword>
<dbReference type="InterPro" id="IPR039430">
    <property type="entry name" value="Thymidylate_kin-like_dom"/>
</dbReference>
<dbReference type="CDD" id="cd01672">
    <property type="entry name" value="TMPK"/>
    <property type="match status" value="1"/>
</dbReference>
<dbReference type="PANTHER" id="PTHR10344:SF4">
    <property type="entry name" value="UMP-CMP KINASE 2, MITOCHONDRIAL"/>
    <property type="match status" value="1"/>
</dbReference>
<keyword evidence="17" id="KW-1185">Reference proteome</keyword>
<keyword evidence="5" id="KW-1003">Cell membrane</keyword>
<feature type="compositionally biased region" description="Basic and acidic residues" evidence="13">
    <location>
        <begin position="312"/>
        <end position="321"/>
    </location>
</feature>
<feature type="region of interest" description="Disordered" evidence="13">
    <location>
        <begin position="201"/>
        <end position="259"/>
    </location>
</feature>
<feature type="domain" description="Thymidylate kinase-like" evidence="15">
    <location>
        <begin position="607"/>
        <end position="794"/>
    </location>
</feature>
<dbReference type="CDD" id="cd06173">
    <property type="entry name" value="MFS_MefA_like"/>
    <property type="match status" value="1"/>
</dbReference>
<feature type="transmembrane region" description="Helical" evidence="14">
    <location>
        <begin position="506"/>
        <end position="531"/>
    </location>
</feature>
<dbReference type="InterPro" id="IPR018094">
    <property type="entry name" value="Thymidylate_kinase"/>
</dbReference>
<dbReference type="Gene3D" id="3.40.50.300">
    <property type="entry name" value="P-loop containing nucleotide triphosphate hydrolases"/>
    <property type="match status" value="1"/>
</dbReference>
<keyword evidence="7 12" id="KW-0545">Nucleotide biosynthesis</keyword>
<accession>A0ABN2TBR2</accession>
<dbReference type="SUPFAM" id="SSF103473">
    <property type="entry name" value="MFS general substrate transporter"/>
    <property type="match status" value="1"/>
</dbReference>
<evidence type="ECO:0000256" key="7">
    <source>
        <dbReference type="ARBA" id="ARBA00022727"/>
    </source>
</evidence>
<evidence type="ECO:0000256" key="3">
    <source>
        <dbReference type="ARBA" id="ARBA00017144"/>
    </source>
</evidence>
<dbReference type="SUPFAM" id="SSF52540">
    <property type="entry name" value="P-loop containing nucleoside triphosphate hydrolases"/>
    <property type="match status" value="1"/>
</dbReference>
<keyword evidence="14" id="KW-0812">Transmembrane</keyword>
<dbReference type="HAMAP" id="MF_00165">
    <property type="entry name" value="Thymidylate_kinase"/>
    <property type="match status" value="1"/>
</dbReference>
<dbReference type="Pfam" id="PF02223">
    <property type="entry name" value="Thymidylate_kin"/>
    <property type="match status" value="1"/>
</dbReference>
<feature type="compositionally biased region" description="Low complexity" evidence="13">
    <location>
        <begin position="333"/>
        <end position="352"/>
    </location>
</feature>
<evidence type="ECO:0000256" key="10">
    <source>
        <dbReference type="ARBA" id="ARBA00022840"/>
    </source>
</evidence>
<evidence type="ECO:0000256" key="1">
    <source>
        <dbReference type="ARBA" id="ARBA00009776"/>
    </source>
</evidence>
<evidence type="ECO:0000256" key="14">
    <source>
        <dbReference type="SAM" id="Phobius"/>
    </source>
</evidence>
<reference evidence="16 17" key="1">
    <citation type="journal article" date="2019" name="Int. J. Syst. Evol. Microbiol.">
        <title>The Global Catalogue of Microorganisms (GCM) 10K type strain sequencing project: providing services to taxonomists for standard genome sequencing and annotation.</title>
        <authorList>
            <consortium name="The Broad Institute Genomics Platform"/>
            <consortium name="The Broad Institute Genome Sequencing Center for Infectious Disease"/>
            <person name="Wu L."/>
            <person name="Ma J."/>
        </authorList>
    </citation>
    <scope>NUCLEOTIDE SEQUENCE [LARGE SCALE GENOMIC DNA]</scope>
    <source>
        <strain evidence="16 17">JCM 15313</strain>
    </source>
</reference>
<dbReference type="EC" id="2.7.4.9" evidence="2 12"/>
<dbReference type="InterPro" id="IPR027417">
    <property type="entry name" value="P-loop_NTPase"/>
</dbReference>
<dbReference type="InterPro" id="IPR018095">
    <property type="entry name" value="Thymidylate_kin_CS"/>
</dbReference>
<gene>
    <name evidence="12" type="primary">tmk</name>
    <name evidence="16" type="ORF">GCM10009799_34630</name>
</gene>
<evidence type="ECO:0000256" key="12">
    <source>
        <dbReference type="HAMAP-Rule" id="MF_00165"/>
    </source>
</evidence>
<feature type="transmembrane region" description="Helical" evidence="14">
    <location>
        <begin position="40"/>
        <end position="68"/>
    </location>
</feature>
<dbReference type="Proteomes" id="UP001501585">
    <property type="component" value="Unassembled WGS sequence"/>
</dbReference>
<feature type="transmembrane region" description="Helical" evidence="14">
    <location>
        <begin position="471"/>
        <end position="494"/>
    </location>
</feature>
<feature type="region of interest" description="Disordered" evidence="13">
    <location>
        <begin position="265"/>
        <end position="284"/>
    </location>
</feature>
<evidence type="ECO:0000256" key="4">
    <source>
        <dbReference type="ARBA" id="ARBA00022448"/>
    </source>
</evidence>
<dbReference type="InterPro" id="IPR011701">
    <property type="entry name" value="MFS"/>
</dbReference>
<keyword evidence="9 12" id="KW-0418">Kinase</keyword>
<dbReference type="PROSITE" id="PS01331">
    <property type="entry name" value="THYMIDYLATE_KINASE"/>
    <property type="match status" value="1"/>
</dbReference>
<evidence type="ECO:0000256" key="11">
    <source>
        <dbReference type="ARBA" id="ARBA00048743"/>
    </source>
</evidence>
<keyword evidence="4" id="KW-0813">Transport</keyword>
<dbReference type="Gene3D" id="1.20.1250.20">
    <property type="entry name" value="MFS general substrate transporter like domains"/>
    <property type="match status" value="2"/>
</dbReference>
<feature type="transmembrane region" description="Helical" evidence="14">
    <location>
        <begin position="543"/>
        <end position="565"/>
    </location>
</feature>
<evidence type="ECO:0000313" key="17">
    <source>
        <dbReference type="Proteomes" id="UP001501585"/>
    </source>
</evidence>
<feature type="compositionally biased region" description="Pro residues" evidence="13">
    <location>
        <begin position="222"/>
        <end position="231"/>
    </location>
</feature>
<evidence type="ECO:0000313" key="16">
    <source>
        <dbReference type="EMBL" id="GAA2004449.1"/>
    </source>
</evidence>
<comment type="similarity">
    <text evidence="1 12">Belongs to the thymidylate kinase family.</text>
</comment>
<feature type="transmembrane region" description="Helical" evidence="14">
    <location>
        <begin position="384"/>
        <end position="403"/>
    </location>
</feature>
<evidence type="ECO:0000256" key="6">
    <source>
        <dbReference type="ARBA" id="ARBA00022679"/>
    </source>
</evidence>
<evidence type="ECO:0000256" key="5">
    <source>
        <dbReference type="ARBA" id="ARBA00022475"/>
    </source>
</evidence>
<evidence type="ECO:0000256" key="8">
    <source>
        <dbReference type="ARBA" id="ARBA00022741"/>
    </source>
</evidence>
<dbReference type="InterPro" id="IPR010290">
    <property type="entry name" value="TM_effector"/>
</dbReference>
<feature type="binding site" evidence="12">
    <location>
        <begin position="609"/>
        <end position="616"/>
    </location>
    <ligand>
        <name>ATP</name>
        <dbReference type="ChEBI" id="CHEBI:30616"/>
    </ligand>
</feature>
<dbReference type="NCBIfam" id="TIGR00041">
    <property type="entry name" value="DTMP_kinase"/>
    <property type="match status" value="1"/>
</dbReference>
<name>A0ABN2TBR2_9ACTN</name>
<organism evidence="16 17">
    <name type="scientific">Nocardiopsis rhodophaea</name>
    <dbReference type="NCBI Taxonomy" id="280238"/>
    <lineage>
        <taxon>Bacteria</taxon>
        <taxon>Bacillati</taxon>
        <taxon>Actinomycetota</taxon>
        <taxon>Actinomycetes</taxon>
        <taxon>Streptosporangiales</taxon>
        <taxon>Nocardiopsidaceae</taxon>
        <taxon>Nocardiopsis</taxon>
    </lineage>
</organism>
<evidence type="ECO:0000256" key="13">
    <source>
        <dbReference type="SAM" id="MobiDB-lite"/>
    </source>
</evidence>
<dbReference type="InterPro" id="IPR036259">
    <property type="entry name" value="MFS_trans_sf"/>
</dbReference>
<feature type="region of interest" description="Disordered" evidence="13">
    <location>
        <begin position="293"/>
        <end position="358"/>
    </location>
</feature>
<dbReference type="Pfam" id="PF07690">
    <property type="entry name" value="MFS_1"/>
    <property type="match status" value="1"/>
</dbReference>
<comment type="caution">
    <text evidence="16">The sequence shown here is derived from an EMBL/GenBank/DDBJ whole genome shotgun (WGS) entry which is preliminary data.</text>
</comment>
<dbReference type="Pfam" id="PF05977">
    <property type="entry name" value="MFS_3"/>
    <property type="match status" value="1"/>
</dbReference>
<feature type="transmembrane region" description="Helical" evidence="14">
    <location>
        <begin position="137"/>
        <end position="165"/>
    </location>
</feature>
<dbReference type="EMBL" id="BAAAPC010000014">
    <property type="protein sequence ID" value="GAA2004449.1"/>
    <property type="molecule type" value="Genomic_DNA"/>
</dbReference>